<protein>
    <submittedName>
        <fullName evidence="1">Uncharacterized protein</fullName>
    </submittedName>
</protein>
<keyword evidence="2" id="KW-1185">Reference proteome</keyword>
<proteinExistence type="predicted"/>
<organism evidence="1 2">
    <name type="scientific">Streptomyces thermogriseus</name>
    <dbReference type="NCBI Taxonomy" id="75292"/>
    <lineage>
        <taxon>Bacteria</taxon>
        <taxon>Bacillati</taxon>
        <taxon>Actinomycetota</taxon>
        <taxon>Actinomycetes</taxon>
        <taxon>Kitasatosporales</taxon>
        <taxon>Streptomycetaceae</taxon>
        <taxon>Streptomyces</taxon>
    </lineage>
</organism>
<reference evidence="1 2" key="1">
    <citation type="journal article" date="2019" name="Int. J. Syst. Evol. Microbiol.">
        <title>The Global Catalogue of Microorganisms (GCM) 10K type strain sequencing project: providing services to taxonomists for standard genome sequencing and annotation.</title>
        <authorList>
            <consortium name="The Broad Institute Genomics Platform"/>
            <consortium name="The Broad Institute Genome Sequencing Center for Infectious Disease"/>
            <person name="Wu L."/>
            <person name="Ma J."/>
        </authorList>
    </citation>
    <scope>NUCLEOTIDE SEQUENCE [LARGE SCALE GENOMIC DNA]</scope>
    <source>
        <strain evidence="1 2">JCM 11269</strain>
    </source>
</reference>
<accession>A0ABN1SWK8</accession>
<name>A0ABN1SWK8_9ACTN</name>
<comment type="caution">
    <text evidence="1">The sequence shown here is derived from an EMBL/GenBank/DDBJ whole genome shotgun (WGS) entry which is preliminary data.</text>
</comment>
<dbReference type="EMBL" id="BAAAHU010000013">
    <property type="protein sequence ID" value="GAA1007525.1"/>
    <property type="molecule type" value="Genomic_DNA"/>
</dbReference>
<sequence length="125" mass="13615">MQSVPRPAQAVVLPYRSRAAAPLPPLGVTDGELLRIISDPCTPVFLTVHGNGRRRYSYWQPFDPRTGRGSCYVALPTDACDALHSTGRIALGEPLVEPGRTIYRVRLADTLPTPQRLARPAARAA</sequence>
<evidence type="ECO:0000313" key="2">
    <source>
        <dbReference type="Proteomes" id="UP001501072"/>
    </source>
</evidence>
<dbReference type="RefSeq" id="WP_107470393.1">
    <property type="nucleotide sequence ID" value="NZ_BAAAHU010000013.1"/>
</dbReference>
<dbReference type="Proteomes" id="UP001501072">
    <property type="component" value="Unassembled WGS sequence"/>
</dbReference>
<gene>
    <name evidence="1" type="ORF">GCM10009564_17690</name>
</gene>
<evidence type="ECO:0000313" key="1">
    <source>
        <dbReference type="EMBL" id="GAA1007525.1"/>
    </source>
</evidence>